<gene>
    <name evidence="2" type="ORF">AVDCRST_MAG85-1773</name>
</gene>
<organism evidence="2">
    <name type="scientific">uncultured Solirubrobacteraceae bacterium</name>
    <dbReference type="NCBI Taxonomy" id="1162706"/>
    <lineage>
        <taxon>Bacteria</taxon>
        <taxon>Bacillati</taxon>
        <taxon>Actinomycetota</taxon>
        <taxon>Thermoleophilia</taxon>
        <taxon>Solirubrobacterales</taxon>
        <taxon>Solirubrobacteraceae</taxon>
        <taxon>environmental samples</taxon>
    </lineage>
</organism>
<feature type="compositionally biased region" description="Basic residues" evidence="1">
    <location>
        <begin position="28"/>
        <end position="37"/>
    </location>
</feature>
<dbReference type="EMBL" id="CADCVT010000192">
    <property type="protein sequence ID" value="CAA9501221.1"/>
    <property type="molecule type" value="Genomic_DNA"/>
</dbReference>
<name>A0A6J4SPY0_9ACTN</name>
<reference evidence="2" key="1">
    <citation type="submission" date="2020-02" db="EMBL/GenBank/DDBJ databases">
        <authorList>
            <person name="Meier V. D."/>
        </authorList>
    </citation>
    <scope>NUCLEOTIDE SEQUENCE</scope>
    <source>
        <strain evidence="2">AVDCRST_MAG85</strain>
    </source>
</reference>
<accession>A0A6J4SPY0</accession>
<evidence type="ECO:0000313" key="2">
    <source>
        <dbReference type="EMBL" id="CAA9501221.1"/>
    </source>
</evidence>
<feature type="region of interest" description="Disordered" evidence="1">
    <location>
        <begin position="1"/>
        <end position="73"/>
    </location>
</feature>
<feature type="non-terminal residue" evidence="2">
    <location>
        <position position="73"/>
    </location>
</feature>
<protein>
    <submittedName>
        <fullName evidence="2">Uncharacterized protein</fullName>
    </submittedName>
</protein>
<evidence type="ECO:0000256" key="1">
    <source>
        <dbReference type="SAM" id="MobiDB-lite"/>
    </source>
</evidence>
<feature type="non-terminal residue" evidence="2">
    <location>
        <position position="1"/>
    </location>
</feature>
<dbReference type="AlphaFoldDB" id="A0A6J4SPY0"/>
<sequence length="73" mass="7997">ETAHALRAPRLPPVRRRPGRARPDRPSVRARGHRAGRRAAQALPRADPRRGARRGGALRLLRRRGGTEGAATV</sequence>
<proteinExistence type="predicted"/>